<dbReference type="InterPro" id="IPR044898">
    <property type="entry name" value="CDI_dom_sf"/>
</dbReference>
<feature type="region of interest" description="Disordered" evidence="1">
    <location>
        <begin position="90"/>
        <end position="138"/>
    </location>
</feature>
<feature type="region of interest" description="Disordered" evidence="1">
    <location>
        <begin position="1"/>
        <end position="41"/>
    </location>
</feature>
<comment type="caution">
    <text evidence="2">The sequence shown here is derived from an EMBL/GenBank/DDBJ whole genome shotgun (WGS) entry which is preliminary data.</text>
</comment>
<dbReference type="AlphaFoldDB" id="A0A7D9JSR8"/>
<reference evidence="2" key="1">
    <citation type="submission" date="2020-04" db="EMBL/GenBank/DDBJ databases">
        <authorList>
            <person name="Alioto T."/>
            <person name="Alioto T."/>
            <person name="Gomez Garrido J."/>
        </authorList>
    </citation>
    <scope>NUCLEOTIDE SEQUENCE</scope>
    <source>
        <strain evidence="2">A484AB</strain>
    </source>
</reference>
<evidence type="ECO:0000313" key="2">
    <source>
        <dbReference type="EMBL" id="CAB4035786.1"/>
    </source>
</evidence>
<dbReference type="Proteomes" id="UP001152795">
    <property type="component" value="Unassembled WGS sequence"/>
</dbReference>
<dbReference type="EMBL" id="CACRXK020021367">
    <property type="protein sequence ID" value="CAB4035786.1"/>
    <property type="molecule type" value="Genomic_DNA"/>
</dbReference>
<evidence type="ECO:0000256" key="1">
    <source>
        <dbReference type="SAM" id="MobiDB-lite"/>
    </source>
</evidence>
<feature type="compositionally biased region" description="Basic and acidic residues" evidence="1">
    <location>
        <begin position="28"/>
        <end position="41"/>
    </location>
</feature>
<gene>
    <name evidence="2" type="ORF">PACLA_8A002248</name>
</gene>
<accession>A0A7D9JSR8</accession>
<protein>
    <submittedName>
        <fullName evidence="2">Uncharacterized protein</fullName>
    </submittedName>
</protein>
<dbReference type="Gene3D" id="4.10.365.10">
    <property type="entry name" value="p27"/>
    <property type="match status" value="1"/>
</dbReference>
<sequence length="159" mass="18053">MDRKRKSDSDRPDVRPSDKVRKCLFGTADEHEKDEEYTRVEQENLSSLEKMKGKYGYDFVEDKHLHLENTPYTVVKIIEAPCEKDLNGEVSSTSVENVEKHADSTIVTPNKQCLEDDDSDSKSSSSNSVNDTLNERTQNGERKCICEIDKAFVESNGQS</sequence>
<proteinExistence type="predicted"/>
<organism evidence="2 3">
    <name type="scientific">Paramuricea clavata</name>
    <name type="common">Red gorgonian</name>
    <name type="synonym">Violescent sea-whip</name>
    <dbReference type="NCBI Taxonomy" id="317549"/>
    <lineage>
        <taxon>Eukaryota</taxon>
        <taxon>Metazoa</taxon>
        <taxon>Cnidaria</taxon>
        <taxon>Anthozoa</taxon>
        <taxon>Octocorallia</taxon>
        <taxon>Malacalcyonacea</taxon>
        <taxon>Plexauridae</taxon>
        <taxon>Paramuricea</taxon>
    </lineage>
</organism>
<name>A0A7D9JSR8_PARCT</name>
<evidence type="ECO:0000313" key="3">
    <source>
        <dbReference type="Proteomes" id="UP001152795"/>
    </source>
</evidence>
<feature type="compositionally biased region" description="Low complexity" evidence="1">
    <location>
        <begin position="122"/>
        <end position="131"/>
    </location>
</feature>
<keyword evidence="3" id="KW-1185">Reference proteome</keyword>
<feature type="compositionally biased region" description="Basic and acidic residues" evidence="1">
    <location>
        <begin position="1"/>
        <end position="21"/>
    </location>
</feature>